<dbReference type="InterPro" id="IPR043502">
    <property type="entry name" value="DNA/RNA_pol_sf"/>
</dbReference>
<keyword evidence="4" id="KW-0547">Nucleotide-binding</keyword>
<proteinExistence type="predicted"/>
<accession>A0ABX6IC09</accession>
<dbReference type="Gene3D" id="3.40.50.2000">
    <property type="entry name" value="Glycogen Phosphorylase B"/>
    <property type="match status" value="1"/>
</dbReference>
<dbReference type="RefSeq" id="YP_010800030.1">
    <property type="nucleotide sequence ID" value="NC_076726.1"/>
</dbReference>
<evidence type="ECO:0000259" key="9">
    <source>
        <dbReference type="PROSITE" id="PS51858"/>
    </source>
</evidence>
<dbReference type="InterPro" id="IPR046747">
    <property type="entry name" value="Mycovirus_RNAse"/>
</dbReference>
<evidence type="ECO:0000256" key="6">
    <source>
        <dbReference type="ARBA" id="ARBA00022806"/>
    </source>
</evidence>
<dbReference type="GeneID" id="80538494"/>
<keyword evidence="3" id="KW-0548">Nucleotidyltransferase</keyword>
<organism evidence="10 11">
    <name type="scientific">Fusarium oxysporum dianthi hypovirus 2</name>
    <dbReference type="NCBI Taxonomy" id="2698666"/>
    <lineage>
        <taxon>Viruses</taxon>
        <taxon>Riboviria</taxon>
        <taxon>Orthornavirae</taxon>
        <taxon>Pisuviricota</taxon>
        <taxon>Duplopiviricetes</taxon>
        <taxon>Durnavirales</taxon>
        <taxon>Hypoviridae</taxon>
        <taxon>Betahypovirus</taxon>
        <taxon>Betahypovirus fusarii</taxon>
    </lineage>
</organism>
<evidence type="ECO:0000259" key="8">
    <source>
        <dbReference type="PROSITE" id="PS51192"/>
    </source>
</evidence>
<feature type="domain" description="Helicase ATP-binding" evidence="8">
    <location>
        <begin position="2470"/>
        <end position="2588"/>
    </location>
</feature>
<keyword evidence="5" id="KW-0378">Hydrolase</keyword>
<dbReference type="Gene3D" id="3.40.50.300">
    <property type="entry name" value="P-loop containing nucleotide triphosphate hydrolases"/>
    <property type="match status" value="2"/>
</dbReference>
<evidence type="ECO:0000256" key="7">
    <source>
        <dbReference type="ARBA" id="ARBA00022840"/>
    </source>
</evidence>
<name>A0ABX6IC09_9VIRU</name>
<evidence type="ECO:0000256" key="2">
    <source>
        <dbReference type="ARBA" id="ARBA00022679"/>
    </source>
</evidence>
<keyword evidence="7" id="KW-0067">ATP-binding</keyword>
<dbReference type="PROSITE" id="PS51192">
    <property type="entry name" value="HELICASE_ATP_BIND_1"/>
    <property type="match status" value="1"/>
</dbReference>
<feature type="domain" description="PPPDE" evidence="9">
    <location>
        <begin position="1315"/>
        <end position="1453"/>
    </location>
</feature>
<evidence type="ECO:0000256" key="4">
    <source>
        <dbReference type="ARBA" id="ARBA00022741"/>
    </source>
</evidence>
<dbReference type="Proteomes" id="UP000830430">
    <property type="component" value="Segment"/>
</dbReference>
<dbReference type="SUPFAM" id="SSF52540">
    <property type="entry name" value="P-loop containing nucleoside triphosphate hydrolases"/>
    <property type="match status" value="1"/>
</dbReference>
<dbReference type="InterPro" id="IPR008580">
    <property type="entry name" value="PPPDE_dom"/>
</dbReference>
<keyword evidence="1" id="KW-0696">RNA-directed RNA polymerase</keyword>
<dbReference type="InterPro" id="IPR027417">
    <property type="entry name" value="P-loop_NTPase"/>
</dbReference>
<keyword evidence="6" id="KW-0347">Helicase</keyword>
<dbReference type="Pfam" id="PF20614">
    <property type="entry name" value="Mycovirus_RNAse"/>
    <property type="match status" value="1"/>
</dbReference>
<dbReference type="PROSITE" id="PS51858">
    <property type="entry name" value="PPPDE"/>
    <property type="match status" value="1"/>
</dbReference>
<sequence>MSGVISHSVLLKPLRGMARCISSFPISWKMVSGYLILVKEERHEEAMAFLGSLPEVQTLSWFLQENPEWVNDTPFWVEERDSDDGGAGFLPTLYHLVSGLDAPHSWTQLLELVPTECRVGGIQPTIPSKLTFANFDEAAWVGDALLALTVRTTCLEKFGKIDGHWYQAHTSNDSMLKFLSKTAWILGDELKRRDASTWLQGQVFEFLFATDMQFRAQVLHVWKLTCPTDYYVEAVPVADSTPDIGTMTGLHSSYNHYCWRILFAIKPTLEQPWLRQPFLSKAQLLVLRRSTVCRRNGGHGWCATDFIDVNPAFARAMDDAHGAAKGTLRVQTSCWNGICGVFGCEPVLQGPAASSQLYTMFERPGFLGDKMSCELFIKCLDLNRIYPFTYVEWYPGDICHVQRATWSRETDNQWLASLSETLGNSILNPTRDEGQRPIRGNNLCGETFAVLACYCGDMRPTIELVYSMFNKTRLGRFAEPTPVEQQYSFVRPRAGWCASEATRVSPVCARHLFDVRGLRVGAVPTSYMATQDSTYCWGGEPISLTQDLHQKLTEQTYELDSWLDVQERFQVLHEWRLPDDLLLVTHTDHIDHNRLEGVATYELDVTSKDFIRLRQDILQGGVFALYDMYLLQKQLLAALKVAMPIFEQSDLFYLLSGTTFHYFVGSLFRDKQVYEICPVPREDNGVCPEFYLGHYASFFSSNPRFGHEIGRVYNQWLSAPMYLKELEWEGEYVYHEPPKFHSVMPWAQERWKLESPNIGFKPYDDILRKRFFKERKRIKPYCSLCSCENLPPNIMEAISWLWGLYVDWYLDPRWKHVFEGCKIIGSGYFPHSTGLASFDWVIHHGGSGTTNTCLAVGVQQTILPIIGDQFIWAESLYEHTVKPFTEEAIIRALLYRDRLPASIRYTPPPFLLSGPSEFADEIQRNGLDPIRTFWICLHCCHDWDPYGWKPTRLIVGQTKDLWFTLFDTVLQRTGKSGVPQLKWMTKECMITAPPVRGWRGTNVNATYPFHAHGWLGSFCRECGYRFIVLDIPVDWLLWLARQSLTAKDKRLKRRSQRPSSGECKRCHRTREICSRCVRFIVAHSVATGEIPDLPPFLKWSGNKLKGPSKSKAVGLQLSGSAIRSQRRYLQLDTRAIEQSSGAASCEGIARQNNYFSDTKWVEAFWWYTKTIPPHYKLKTPEKAVQEMISVQAALHAEVAVGGIAQDVVRALGSVLSVSNPRSLARRLIGLNVLTAPGRGIMRTKWHVLVDALRHFSDMAEALNITVMPSIVKSTFPKIEDASCVSYVHYKRGLASPIRSRPHTHAWLQTLGSVEGCIKIHFFSLKLPAFGPRFGVFHAVVEYAGKFYELQQVSGNFTRINISKWQPEATVDRPLVKTVVISEKVVGAWPEKNIIREFSDNDYKVLGDNCLVFCQFCCLLCSNLLGKVVPWKHFGIFGEDLSLQLGTHLRKWAVSHLWTDPDERRVSLTGLKFHLEGRVKPFTSVARPRLVAGPRRKIQDYGLHALWTVDKVIEDFDRDLPDDTPWSKDALLDLALLGYKKFGLSSHLVSQALLWCRMSSIPQRRRRVNLLSALQSMLRKLPSTRLAQDVVHVLESTSRLWMPLRTTKKPAWAPLLYITVPRHWFREKDRLLEHNHQAENLTVGSKHILRLHLPQIQKRYEHYFPNVQFPKMGFKYVRPGEYEIRVKVPLRKNLPRMDEFTAKLVEELQEMHPFEMGVFSLRFGTEEMAEKVSDRYFTGTFEAGQFIPEQDQQDLADAIFRNERHLYENAQLLYPEEVWKKWHKKYSAGFPFRFNIKGNAKRQALFDAAGGKQKFLQGIRDYIPSPESFPTVSHAFIKDEVLPGSYIEREKIRTIIAQDPLNYFAEMAVQGDHGKRLHPSSFSAVGVSPAHGELSALAEKHLAYKHHFAMDVTALDSTAAVDAIQTIKKLRFLGFQNHPQADKIKTFIDGVLSNLQTSWIFDIHTGRARLKRQGFTTGHGVTTGNNTEYMVMLLLRMEKDAWHKVSGRSYDEFYEQVKFSSFSDDNFWSTNLPRSVFSAEKISKFWLQRGVQVRVEGDSDDLSTSKISFLAKQLSLDPKHLEEAQKYNHHRSKSTGRRCPCLNRLLQKFSDFKKKNTITYRWEKLVALQANCAHHKDVFCKASEYLDALEREMSRRKFTLRFMKQHPRKTYPEIMRLMYAPGKHENKMIVSSLDDKWTHSLLLWWDTIRVDIMAFDGTANSYARVLNQFSGLLELGGLSVEDPGVFLKQPGELPTDPEFTLEHHCWLLNGCPQSFEVFRSLLQKTPFSSFCDTEGFWARRERFDISEEAANGLRAKVLLLQGVYTIVAWLVNPITCIPSYWSYLQGILFCYGMSENMYSRLYALYYAMFGDSSLVLSSLLPKDRYISLYVLAFKVWVKFTSTDNLDFAGDLDQFKGLADSAAKLAQDVHNLLFEFDISSVVPRPDTGESTNTGLTRKWEALDHTASVRQCVDLIEGGETPIVTGPTGCGKSTDFIVNLHDHYNTVLVAAPRRVLVRNSPVAQKRLYSGSEDKLTPGLINFGTSGYFRRVLGEIPEPTILVLDEFHELDEDALWLEANFKGHVIVVSATPEFPNSSKFTPVHLTKSRNSGHVVTSLVKSTKGKIEDIWDELTMSGNIDKKVLVIVPTVRMVQDLSRHALKLAPGKRVCELFRGHDTVSPDADWYLATSIVDAGLTISGVNKVIDSGWSSGWSNGHFVTRPSSHNVADQRRGRTGRDCDGFYIRLQGAYHDEPWDFTTPFLFNSWSVAKQWSKLKRPAVMGRGCLESLPTGYDALLAEKDWSSLIYIVFYYQNRGVLIMTRADYQSARKFPVMQDLQFTMGPVVNRRFVLHLVEARLSLYRMPFGEGNVWDWSGQKVFVQDFSDPIPKHLQDFDL</sequence>
<keyword evidence="2" id="KW-0808">Transferase</keyword>
<evidence type="ECO:0000256" key="5">
    <source>
        <dbReference type="ARBA" id="ARBA00022801"/>
    </source>
</evidence>
<evidence type="ECO:0000313" key="11">
    <source>
        <dbReference type="Proteomes" id="UP000830430"/>
    </source>
</evidence>
<keyword evidence="11" id="KW-1185">Reference proteome</keyword>
<dbReference type="PANTHER" id="PTHR18934:SF99">
    <property type="entry name" value="ATP-DEPENDENT RNA HELICASE DHX37-RELATED"/>
    <property type="match status" value="1"/>
</dbReference>
<dbReference type="InterPro" id="IPR014001">
    <property type="entry name" value="Helicase_ATP-bd"/>
</dbReference>
<protein>
    <submittedName>
        <fullName evidence="10">Polyprotein</fullName>
    </submittedName>
</protein>
<evidence type="ECO:0000313" key="10">
    <source>
        <dbReference type="EMBL" id="QHI00074.1"/>
    </source>
</evidence>
<dbReference type="PANTHER" id="PTHR18934">
    <property type="entry name" value="ATP-DEPENDENT RNA HELICASE"/>
    <property type="match status" value="1"/>
</dbReference>
<evidence type="ECO:0000256" key="3">
    <source>
        <dbReference type="ARBA" id="ARBA00022695"/>
    </source>
</evidence>
<evidence type="ECO:0000256" key="1">
    <source>
        <dbReference type="ARBA" id="ARBA00022484"/>
    </source>
</evidence>
<reference evidence="10" key="1">
    <citation type="submission" date="2019-07" db="EMBL/GenBank/DDBJ databases">
        <title>Complete characterization of the first hypovirus identified in Fusarium oxysporum.</title>
        <authorList>
            <person name="Torres -Trenas A."/>
            <person name="Canizares C.C."/>
            <person name="Garcia-Pedrajas M.D."/>
            <person name="Perez-Artes E."/>
        </authorList>
    </citation>
    <scope>NUCLEOTIDE SEQUENCE</scope>
</reference>
<dbReference type="EMBL" id="MN176979">
    <property type="protein sequence ID" value="QHI00074.1"/>
    <property type="molecule type" value="Genomic_RNA"/>
</dbReference>
<dbReference type="SUPFAM" id="SSF53756">
    <property type="entry name" value="UDP-Glycosyltransferase/glycogen phosphorylase"/>
    <property type="match status" value="1"/>
</dbReference>
<dbReference type="SUPFAM" id="SSF56672">
    <property type="entry name" value="DNA/RNA polymerases"/>
    <property type="match status" value="1"/>
</dbReference>